<feature type="non-terminal residue" evidence="1">
    <location>
        <position position="66"/>
    </location>
</feature>
<sequence length="66" mass="7349">MIPTQYMLPCTEPYLCFPLFSFMECSECTSEFDSPSALASLGISGLRVSYLFELVLDSLGHDLMSI</sequence>
<name>A0A0V0GDB5_SOLCH</name>
<proteinExistence type="predicted"/>
<accession>A0A0V0GDB5</accession>
<dbReference type="AlphaFoldDB" id="A0A0V0GDB5"/>
<organism evidence="1">
    <name type="scientific">Solanum chacoense</name>
    <name type="common">Chaco potato</name>
    <dbReference type="NCBI Taxonomy" id="4108"/>
    <lineage>
        <taxon>Eukaryota</taxon>
        <taxon>Viridiplantae</taxon>
        <taxon>Streptophyta</taxon>
        <taxon>Embryophyta</taxon>
        <taxon>Tracheophyta</taxon>
        <taxon>Spermatophyta</taxon>
        <taxon>Magnoliopsida</taxon>
        <taxon>eudicotyledons</taxon>
        <taxon>Gunneridae</taxon>
        <taxon>Pentapetalae</taxon>
        <taxon>asterids</taxon>
        <taxon>lamiids</taxon>
        <taxon>Solanales</taxon>
        <taxon>Solanaceae</taxon>
        <taxon>Solanoideae</taxon>
        <taxon>Solaneae</taxon>
        <taxon>Solanum</taxon>
    </lineage>
</organism>
<protein>
    <submittedName>
        <fullName evidence="1">Putative ovule protein</fullName>
    </submittedName>
</protein>
<dbReference type="EMBL" id="GEDG01042827">
    <property type="protein sequence ID" value="JAP06146.1"/>
    <property type="molecule type" value="Transcribed_RNA"/>
</dbReference>
<evidence type="ECO:0000313" key="1">
    <source>
        <dbReference type="EMBL" id="JAP06146.1"/>
    </source>
</evidence>
<reference evidence="1" key="1">
    <citation type="submission" date="2015-12" db="EMBL/GenBank/DDBJ databases">
        <title>Gene expression during late stages of embryo sac development: a critical building block for successful pollen-pistil interactions.</title>
        <authorList>
            <person name="Liu Y."/>
            <person name="Joly V."/>
            <person name="Sabar M."/>
            <person name="Matton D.P."/>
        </authorList>
    </citation>
    <scope>NUCLEOTIDE SEQUENCE</scope>
</reference>